<protein>
    <submittedName>
        <fullName evidence="7">Calcium/sodium antiporter</fullName>
    </submittedName>
</protein>
<gene>
    <name evidence="7" type="ORF">OOT00_03385</name>
</gene>
<feature type="transmembrane region" description="Helical" evidence="5">
    <location>
        <begin position="75"/>
        <end position="94"/>
    </location>
</feature>
<feature type="transmembrane region" description="Helical" evidence="5">
    <location>
        <begin position="37"/>
        <end position="63"/>
    </location>
</feature>
<evidence type="ECO:0000256" key="2">
    <source>
        <dbReference type="ARBA" id="ARBA00022692"/>
    </source>
</evidence>
<evidence type="ECO:0000313" key="7">
    <source>
        <dbReference type="EMBL" id="MCW7753025.1"/>
    </source>
</evidence>
<proteinExistence type="predicted"/>
<evidence type="ECO:0000256" key="3">
    <source>
        <dbReference type="ARBA" id="ARBA00022989"/>
    </source>
</evidence>
<evidence type="ECO:0000313" key="8">
    <source>
        <dbReference type="Proteomes" id="UP001209681"/>
    </source>
</evidence>
<dbReference type="InterPro" id="IPR004837">
    <property type="entry name" value="NaCa_Exmemb"/>
</dbReference>
<keyword evidence="4 5" id="KW-0472">Membrane</keyword>
<keyword evidence="2 5" id="KW-0812">Transmembrane</keyword>
<feature type="transmembrane region" description="Helical" evidence="5">
    <location>
        <begin position="131"/>
        <end position="149"/>
    </location>
</feature>
<dbReference type="InterPro" id="IPR044880">
    <property type="entry name" value="NCX_ion-bd_dom_sf"/>
</dbReference>
<dbReference type="Gene3D" id="1.20.1420.30">
    <property type="entry name" value="NCX, central ion-binding region"/>
    <property type="match status" value="1"/>
</dbReference>
<feature type="transmembrane region" description="Helical" evidence="5">
    <location>
        <begin position="6"/>
        <end position="25"/>
    </location>
</feature>
<feature type="transmembrane region" description="Helical" evidence="5">
    <location>
        <begin position="205"/>
        <end position="227"/>
    </location>
</feature>
<accession>A0ABT3N6C8</accession>
<dbReference type="EMBL" id="JAPFPW010000002">
    <property type="protein sequence ID" value="MCW7753025.1"/>
    <property type="molecule type" value="Genomic_DNA"/>
</dbReference>
<comment type="subcellular location">
    <subcellularLocation>
        <location evidence="1">Membrane</location>
        <topology evidence="1">Multi-pass membrane protein</topology>
    </subcellularLocation>
</comment>
<dbReference type="Gene3D" id="6.10.280.80">
    <property type="entry name" value="NCX, peripheral helical region"/>
    <property type="match status" value="1"/>
</dbReference>
<keyword evidence="8" id="KW-1185">Reference proteome</keyword>
<organism evidence="7 8">
    <name type="scientific">Desulfobotulus pelophilus</name>
    <dbReference type="NCBI Taxonomy" id="2823377"/>
    <lineage>
        <taxon>Bacteria</taxon>
        <taxon>Pseudomonadati</taxon>
        <taxon>Thermodesulfobacteriota</taxon>
        <taxon>Desulfobacteria</taxon>
        <taxon>Desulfobacterales</taxon>
        <taxon>Desulfobacteraceae</taxon>
        <taxon>Desulfobotulus</taxon>
    </lineage>
</organism>
<reference evidence="7 8" key="1">
    <citation type="submission" date="2022-11" db="EMBL/GenBank/DDBJ databases">
        <title>Desulfobotulus tamanensis H1 sp. nov. - anaerobic, alkaliphilic, sulphate reducing bacterium isolated from terrestrial mud volcano.</title>
        <authorList>
            <person name="Frolova A."/>
            <person name="Merkel A.Y."/>
            <person name="Slobodkin A.I."/>
        </authorList>
    </citation>
    <scope>NUCLEOTIDE SEQUENCE [LARGE SCALE GENOMIC DNA]</scope>
    <source>
        <strain evidence="7 8">H1</strain>
    </source>
</reference>
<feature type="transmembrane region" description="Helical" evidence="5">
    <location>
        <begin position="271"/>
        <end position="288"/>
    </location>
</feature>
<feature type="transmembrane region" description="Helical" evidence="5">
    <location>
        <begin position="170"/>
        <end position="193"/>
    </location>
</feature>
<dbReference type="RefSeq" id="WP_265423882.1">
    <property type="nucleotide sequence ID" value="NZ_JAPFPW010000002.1"/>
</dbReference>
<dbReference type="PANTHER" id="PTHR10846">
    <property type="entry name" value="SODIUM/POTASSIUM/CALCIUM EXCHANGER"/>
    <property type="match status" value="1"/>
</dbReference>
<comment type="caution">
    <text evidence="7">The sequence shown here is derived from an EMBL/GenBank/DDBJ whole genome shotgun (WGS) entry which is preliminary data.</text>
</comment>
<dbReference type="Pfam" id="PF01699">
    <property type="entry name" value="Na_Ca_ex"/>
    <property type="match status" value="2"/>
</dbReference>
<evidence type="ECO:0000256" key="4">
    <source>
        <dbReference type="ARBA" id="ARBA00023136"/>
    </source>
</evidence>
<feature type="domain" description="Sodium/calcium exchanger membrane region" evidence="6">
    <location>
        <begin position="5"/>
        <end position="146"/>
    </location>
</feature>
<evidence type="ECO:0000256" key="1">
    <source>
        <dbReference type="ARBA" id="ARBA00004141"/>
    </source>
</evidence>
<evidence type="ECO:0000256" key="5">
    <source>
        <dbReference type="SAM" id="Phobius"/>
    </source>
</evidence>
<dbReference type="PANTHER" id="PTHR10846:SF8">
    <property type="entry name" value="INNER MEMBRANE PROTEIN YRBG"/>
    <property type="match status" value="1"/>
</dbReference>
<dbReference type="NCBIfam" id="TIGR00367">
    <property type="entry name" value="calcium/sodium antiporter"/>
    <property type="match status" value="1"/>
</dbReference>
<evidence type="ECO:0000259" key="6">
    <source>
        <dbReference type="Pfam" id="PF01699"/>
    </source>
</evidence>
<dbReference type="Proteomes" id="UP001209681">
    <property type="component" value="Unassembled WGS sequence"/>
</dbReference>
<keyword evidence="3 5" id="KW-1133">Transmembrane helix</keyword>
<feature type="transmembrane region" description="Helical" evidence="5">
    <location>
        <begin position="300"/>
        <end position="318"/>
    </location>
</feature>
<name>A0ABT3N6C8_9BACT</name>
<sequence>MSMLWAWAALGAGLIILVMSADLFVDGAAALARKLGMSPLLIGMVIVGFGTSAPEMLVSAMASMDGQGGLALGNAYGSNIANIALILGLTAIIRPIPVTADVLRRALPVLMLVTLLAVVQLMDLVVSRSNAAVLLVTFVLLMYLSISGNQQEKSSELRDLSKQQNSTAGLTFRLVLGLTLLIASSRMLVWGAVSIAEVMGISDLMIGLTIVALGTSLPELASSLAAARKGEDAIALGNILGSNLFNTLIVVGIAGIIRPVAADPMLLTRDLSLMTALTFSLFILGYGFRKPGNISRLEGILLVLVYISYTGWLIHTVLR</sequence>
<feature type="transmembrane region" description="Helical" evidence="5">
    <location>
        <begin position="239"/>
        <end position="259"/>
    </location>
</feature>
<dbReference type="InterPro" id="IPR004481">
    <property type="entry name" value="K/Na/Ca-exchanger"/>
</dbReference>
<feature type="transmembrane region" description="Helical" evidence="5">
    <location>
        <begin position="106"/>
        <end position="125"/>
    </location>
</feature>
<feature type="domain" description="Sodium/calcium exchanger membrane region" evidence="6">
    <location>
        <begin position="172"/>
        <end position="313"/>
    </location>
</feature>